<evidence type="ECO:0000259" key="4">
    <source>
        <dbReference type="PROSITE" id="PS51077"/>
    </source>
</evidence>
<evidence type="ECO:0000313" key="7">
    <source>
        <dbReference type="Proteomes" id="UP000050326"/>
    </source>
</evidence>
<dbReference type="InterPro" id="IPR036388">
    <property type="entry name" value="WH-like_DNA-bd_sf"/>
</dbReference>
<dbReference type="PROSITE" id="PS51078">
    <property type="entry name" value="ICLR_ED"/>
    <property type="match status" value="1"/>
</dbReference>
<dbReference type="PANTHER" id="PTHR30136">
    <property type="entry name" value="HELIX-TURN-HELIX TRANSCRIPTIONAL REGULATOR, ICLR FAMILY"/>
    <property type="match status" value="1"/>
</dbReference>
<dbReference type="Pfam" id="PF09339">
    <property type="entry name" value="HTH_IclR"/>
    <property type="match status" value="1"/>
</dbReference>
<organism evidence="6 7">
    <name type="scientific">Oxobacter pfennigii</name>
    <dbReference type="NCBI Taxonomy" id="36849"/>
    <lineage>
        <taxon>Bacteria</taxon>
        <taxon>Bacillati</taxon>
        <taxon>Bacillota</taxon>
        <taxon>Clostridia</taxon>
        <taxon>Eubacteriales</taxon>
        <taxon>Clostridiaceae</taxon>
        <taxon>Oxobacter</taxon>
    </lineage>
</organism>
<keyword evidence="3" id="KW-0804">Transcription</keyword>
<keyword evidence="2" id="KW-0238">DNA-binding</keyword>
<dbReference type="GO" id="GO:0003700">
    <property type="term" value="F:DNA-binding transcription factor activity"/>
    <property type="evidence" value="ECO:0007669"/>
    <property type="project" value="TreeGrafter"/>
</dbReference>
<dbReference type="RefSeq" id="WP_054874713.1">
    <property type="nucleotide sequence ID" value="NZ_LKET01000029.1"/>
</dbReference>
<dbReference type="SUPFAM" id="SSF55781">
    <property type="entry name" value="GAF domain-like"/>
    <property type="match status" value="1"/>
</dbReference>
<dbReference type="Pfam" id="PF01614">
    <property type="entry name" value="IclR_C"/>
    <property type="match status" value="1"/>
</dbReference>
<accession>A0A0P8WA14</accession>
<dbReference type="OrthoDB" id="9791752at2"/>
<reference evidence="6 7" key="1">
    <citation type="submission" date="2015-09" db="EMBL/GenBank/DDBJ databases">
        <title>Genome sequence of Oxobacter pfennigii DSM 3222.</title>
        <authorList>
            <person name="Poehlein A."/>
            <person name="Bengelsdorf F.R."/>
            <person name="Schiel-Bengelsdorf B."/>
            <person name="Duerre P."/>
            <person name="Daniel R."/>
        </authorList>
    </citation>
    <scope>NUCLEOTIDE SEQUENCE [LARGE SCALE GENOMIC DNA]</scope>
    <source>
        <strain evidence="6 7">DSM 3222</strain>
    </source>
</reference>
<dbReference type="InterPro" id="IPR005471">
    <property type="entry name" value="Tscrpt_reg_IclR_N"/>
</dbReference>
<evidence type="ECO:0000256" key="1">
    <source>
        <dbReference type="ARBA" id="ARBA00023015"/>
    </source>
</evidence>
<dbReference type="InterPro" id="IPR036390">
    <property type="entry name" value="WH_DNA-bd_sf"/>
</dbReference>
<evidence type="ECO:0000259" key="5">
    <source>
        <dbReference type="PROSITE" id="PS51078"/>
    </source>
</evidence>
<protein>
    <submittedName>
        <fullName evidence="6">HTH-type transcriptional regulator KipR</fullName>
    </submittedName>
</protein>
<evidence type="ECO:0000256" key="2">
    <source>
        <dbReference type="ARBA" id="ARBA00023125"/>
    </source>
</evidence>
<dbReference type="InterPro" id="IPR029016">
    <property type="entry name" value="GAF-like_dom_sf"/>
</dbReference>
<evidence type="ECO:0000313" key="6">
    <source>
        <dbReference type="EMBL" id="KPU44562.1"/>
    </source>
</evidence>
<dbReference type="InterPro" id="IPR014757">
    <property type="entry name" value="Tscrpt_reg_IclR_C"/>
</dbReference>
<keyword evidence="1" id="KW-0805">Transcription regulation</keyword>
<dbReference type="PANTHER" id="PTHR30136:SF35">
    <property type="entry name" value="HTH-TYPE TRANSCRIPTIONAL REGULATOR RV1719"/>
    <property type="match status" value="1"/>
</dbReference>
<dbReference type="Gene3D" id="1.10.10.10">
    <property type="entry name" value="Winged helix-like DNA-binding domain superfamily/Winged helix DNA-binding domain"/>
    <property type="match status" value="1"/>
</dbReference>
<dbReference type="AlphaFoldDB" id="A0A0P8WA14"/>
<dbReference type="GO" id="GO:0003677">
    <property type="term" value="F:DNA binding"/>
    <property type="evidence" value="ECO:0007669"/>
    <property type="project" value="UniProtKB-KW"/>
</dbReference>
<dbReference type="SUPFAM" id="SSF46785">
    <property type="entry name" value="Winged helix' DNA-binding domain"/>
    <property type="match status" value="1"/>
</dbReference>
<gene>
    <name evidence="6" type="primary">kipR</name>
    <name evidence="6" type="ORF">OXPF_16450</name>
</gene>
<dbReference type="SMART" id="SM00346">
    <property type="entry name" value="HTH_ICLR"/>
    <property type="match status" value="1"/>
</dbReference>
<dbReference type="PROSITE" id="PS51077">
    <property type="entry name" value="HTH_ICLR"/>
    <property type="match status" value="1"/>
</dbReference>
<keyword evidence="7" id="KW-1185">Reference proteome</keyword>
<dbReference type="EMBL" id="LKET01000029">
    <property type="protein sequence ID" value="KPU44562.1"/>
    <property type="molecule type" value="Genomic_DNA"/>
</dbReference>
<proteinExistence type="predicted"/>
<feature type="domain" description="HTH iclR-type" evidence="4">
    <location>
        <begin position="9"/>
        <end position="71"/>
    </location>
</feature>
<dbReference type="Gene3D" id="3.30.450.40">
    <property type="match status" value="1"/>
</dbReference>
<dbReference type="InterPro" id="IPR050707">
    <property type="entry name" value="HTH_MetabolicPath_Reg"/>
</dbReference>
<comment type="caution">
    <text evidence="6">The sequence shown here is derived from an EMBL/GenBank/DDBJ whole genome shotgun (WGS) entry which is preliminary data.</text>
</comment>
<evidence type="ECO:0000256" key="3">
    <source>
        <dbReference type="ARBA" id="ARBA00023163"/>
    </source>
</evidence>
<name>A0A0P8WA14_9CLOT</name>
<dbReference type="Proteomes" id="UP000050326">
    <property type="component" value="Unassembled WGS sequence"/>
</dbReference>
<sequence length="257" mass="28983">MESEEKYNVKVLEKTLNILKCFTSLKPEWTLSDLCKELKMNRTTIYRILTTLSAHDFITVSEKSGKYKLGSVFVVLGATVLSEMDLRKSAGYHLKKLSEISGETAHLCMYYNMTAVNIDIYDSPQENKIAPRIGKELSLHASSPGKIFLANFCDDDLEEYIQKGLAPSTQYTCTSPDEIKKMVKKIRQEKLAYDLRESTDDRSGISAPIFNYKNQVIAAIGAVGPYARFEKNLETIAKQVKNSAHSISKEMGYMGEF</sequence>
<feature type="domain" description="IclR-ED" evidence="5">
    <location>
        <begin position="72"/>
        <end position="253"/>
    </location>
</feature>
<dbReference type="STRING" id="36849.OXPF_16450"/>
<dbReference type="GO" id="GO:0045892">
    <property type="term" value="P:negative regulation of DNA-templated transcription"/>
    <property type="evidence" value="ECO:0007669"/>
    <property type="project" value="TreeGrafter"/>
</dbReference>